<proteinExistence type="predicted"/>
<reference evidence="3 4" key="1">
    <citation type="submission" date="2021-02" db="EMBL/GenBank/DDBJ databases">
        <title>Variation within the Batrachochytrium salamandrivorans European outbreak.</title>
        <authorList>
            <person name="Kelly M."/>
            <person name="Pasmans F."/>
            <person name="Shea T.P."/>
            <person name="Munoz J.F."/>
            <person name="Carranza S."/>
            <person name="Cuomo C.A."/>
            <person name="Martel A."/>
        </authorList>
    </citation>
    <scope>NUCLEOTIDE SEQUENCE [LARGE SCALE GENOMIC DNA]</scope>
    <source>
        <strain evidence="3 4">AMFP18/2</strain>
    </source>
</reference>
<protein>
    <submittedName>
        <fullName evidence="3">Uncharacterized protein</fullName>
    </submittedName>
</protein>
<dbReference type="EMBL" id="JAFCIX010000093">
    <property type="protein sequence ID" value="KAH6598837.1"/>
    <property type="molecule type" value="Genomic_DNA"/>
</dbReference>
<evidence type="ECO:0000313" key="4">
    <source>
        <dbReference type="Proteomes" id="UP001648503"/>
    </source>
</evidence>
<keyword evidence="1" id="KW-0175">Coiled coil</keyword>
<feature type="compositionally biased region" description="Basic and acidic residues" evidence="2">
    <location>
        <begin position="410"/>
        <end position="429"/>
    </location>
</feature>
<feature type="coiled-coil region" evidence="1">
    <location>
        <begin position="345"/>
        <end position="379"/>
    </location>
</feature>
<keyword evidence="4" id="KW-1185">Reference proteome</keyword>
<evidence type="ECO:0000256" key="1">
    <source>
        <dbReference type="SAM" id="Coils"/>
    </source>
</evidence>
<dbReference type="Proteomes" id="UP001648503">
    <property type="component" value="Unassembled WGS sequence"/>
</dbReference>
<feature type="region of interest" description="Disordered" evidence="2">
    <location>
        <begin position="403"/>
        <end position="445"/>
    </location>
</feature>
<organism evidence="3 4">
    <name type="scientific">Batrachochytrium salamandrivorans</name>
    <dbReference type="NCBI Taxonomy" id="1357716"/>
    <lineage>
        <taxon>Eukaryota</taxon>
        <taxon>Fungi</taxon>
        <taxon>Fungi incertae sedis</taxon>
        <taxon>Chytridiomycota</taxon>
        <taxon>Chytridiomycota incertae sedis</taxon>
        <taxon>Chytridiomycetes</taxon>
        <taxon>Rhizophydiales</taxon>
        <taxon>Rhizophydiales incertae sedis</taxon>
        <taxon>Batrachochytrium</taxon>
    </lineage>
</organism>
<evidence type="ECO:0000256" key="2">
    <source>
        <dbReference type="SAM" id="MobiDB-lite"/>
    </source>
</evidence>
<gene>
    <name evidence="3" type="ORF">BASA50_003344</name>
</gene>
<feature type="compositionally biased region" description="Low complexity" evidence="2">
    <location>
        <begin position="1"/>
        <end position="33"/>
    </location>
</feature>
<feature type="region of interest" description="Disordered" evidence="2">
    <location>
        <begin position="294"/>
        <end position="316"/>
    </location>
</feature>
<feature type="region of interest" description="Disordered" evidence="2">
    <location>
        <begin position="1"/>
        <end position="148"/>
    </location>
</feature>
<sequence length="496" mass="53906">MTTMTTTMRSARTSMPATGRRSSASSSRTSLSGMAATGTGDLDMAADVRPLADSNTPSTGSRSNRSSRSSRSSSTSTGSRTSSTFANESSNTNSSTPVNSSSSRNTAANASKILSNSRSHTSSFKPSTDPASVLQKPLTPRQTPSKEQYTLVELLDQSDRDDAQIPSLDQQNSRSTADLTKYAILEEQHLQLIDTNAKLQKRSDDRGAEIERLKTQADAAEIQKADLQDALEEMEKKLSHALRDVTLLTADLDNGNMRLITERSASKATELELGNKVAELTHQLDRLKESMPLAEESSLSNMGENHHHGDEDSDTAVHSLKRQLADTKTAAADAFHQIEIGHEKINELSEQLSLKDQSNKQLQHDLEILSLQLGSLQEQNEAFIHSMESRDIDIAVSPTLADNSSFPPSHIEKSRCDSPAERLADKSGLERASSSMSHPILGTRQGHTLSLENELAGMDINIKLTLELNRLHSDNLTLVQSLMTSLESSAIKGVSK</sequence>
<feature type="compositionally biased region" description="Polar residues" evidence="2">
    <location>
        <begin position="112"/>
        <end position="130"/>
    </location>
</feature>
<evidence type="ECO:0000313" key="3">
    <source>
        <dbReference type="EMBL" id="KAH6598837.1"/>
    </source>
</evidence>
<feature type="compositionally biased region" description="Low complexity" evidence="2">
    <location>
        <begin position="54"/>
        <end position="111"/>
    </location>
</feature>
<name>A0ABQ8FIF1_9FUNG</name>
<comment type="caution">
    <text evidence="3">The sequence shown here is derived from an EMBL/GenBank/DDBJ whole genome shotgun (WGS) entry which is preliminary data.</text>
</comment>
<accession>A0ABQ8FIF1</accession>